<feature type="region of interest" description="Disordered" evidence="1">
    <location>
        <begin position="125"/>
        <end position="204"/>
    </location>
</feature>
<name>A0AAD6HD64_9EURO</name>
<dbReference type="Proteomes" id="UP001215712">
    <property type="component" value="Unassembled WGS sequence"/>
</dbReference>
<proteinExistence type="predicted"/>
<feature type="compositionally biased region" description="Basic residues" evidence="1">
    <location>
        <begin position="137"/>
        <end position="147"/>
    </location>
</feature>
<feature type="compositionally biased region" description="Polar residues" evidence="1">
    <location>
        <begin position="303"/>
        <end position="313"/>
    </location>
</feature>
<organism evidence="2 3">
    <name type="scientific">Penicillium malachiteum</name>
    <dbReference type="NCBI Taxonomy" id="1324776"/>
    <lineage>
        <taxon>Eukaryota</taxon>
        <taxon>Fungi</taxon>
        <taxon>Dikarya</taxon>
        <taxon>Ascomycota</taxon>
        <taxon>Pezizomycotina</taxon>
        <taxon>Eurotiomycetes</taxon>
        <taxon>Eurotiomycetidae</taxon>
        <taxon>Eurotiales</taxon>
        <taxon>Aspergillaceae</taxon>
        <taxon>Penicillium</taxon>
    </lineage>
</organism>
<sequence length="338" mass="38738">MSHNEDMNYNPEELAAFYESIGSDWAEIEPPGYQAAFLGASSYCTEPMVPTSMLTPISLPDSAFRPSPALSHHSQEYASQEYRYTIGDGMVPQGLGITAPFPSDFPRTSAPTSSYVYASDDLQYSVGENPMSPRIPPPKRVKRRTSKSHTPTRETPVTILPHPEGKERLERERQNSRPPPLVYPRPRAPGRGRRDPQAEEEDAFVEDLRQQNTAWRVVRDLFRERFHKDATEARLQMRLLRRRKERLAQWEESDVQLLVDANEMWESERYRFIADKMKELGSSKEYTPEQCRTQLRLLEAKQQRQNGSASPSAMSDPPHSPTIPKSQKRARPLSLEPE</sequence>
<reference evidence="2" key="1">
    <citation type="journal article" date="2023" name="IMA Fungus">
        <title>Comparative genomic study of the Penicillium genus elucidates a diverse pangenome and 15 lateral gene transfer events.</title>
        <authorList>
            <person name="Petersen C."/>
            <person name="Sorensen T."/>
            <person name="Nielsen M.R."/>
            <person name="Sondergaard T.E."/>
            <person name="Sorensen J.L."/>
            <person name="Fitzpatrick D.A."/>
            <person name="Frisvad J.C."/>
            <person name="Nielsen K.L."/>
        </authorList>
    </citation>
    <scope>NUCLEOTIDE SEQUENCE</scope>
    <source>
        <strain evidence="2">IBT 17514</strain>
    </source>
</reference>
<evidence type="ECO:0008006" key="4">
    <source>
        <dbReference type="Google" id="ProtNLM"/>
    </source>
</evidence>
<feature type="region of interest" description="Disordered" evidence="1">
    <location>
        <begin position="298"/>
        <end position="338"/>
    </location>
</feature>
<protein>
    <recommendedName>
        <fullName evidence="4">Myb-like domain-containing protein</fullName>
    </recommendedName>
</protein>
<dbReference type="EMBL" id="JAQJAN010000019">
    <property type="protein sequence ID" value="KAJ5709308.1"/>
    <property type="molecule type" value="Genomic_DNA"/>
</dbReference>
<comment type="caution">
    <text evidence="2">The sequence shown here is derived from an EMBL/GenBank/DDBJ whole genome shotgun (WGS) entry which is preliminary data.</text>
</comment>
<evidence type="ECO:0000256" key="1">
    <source>
        <dbReference type="SAM" id="MobiDB-lite"/>
    </source>
</evidence>
<reference evidence="2" key="2">
    <citation type="submission" date="2023-01" db="EMBL/GenBank/DDBJ databases">
        <authorList>
            <person name="Petersen C."/>
        </authorList>
    </citation>
    <scope>NUCLEOTIDE SEQUENCE</scope>
    <source>
        <strain evidence="2">IBT 17514</strain>
    </source>
</reference>
<evidence type="ECO:0000313" key="2">
    <source>
        <dbReference type="EMBL" id="KAJ5709308.1"/>
    </source>
</evidence>
<evidence type="ECO:0000313" key="3">
    <source>
        <dbReference type="Proteomes" id="UP001215712"/>
    </source>
</evidence>
<accession>A0AAD6HD64</accession>
<keyword evidence="3" id="KW-1185">Reference proteome</keyword>
<feature type="compositionally biased region" description="Basic and acidic residues" evidence="1">
    <location>
        <begin position="163"/>
        <end position="175"/>
    </location>
</feature>
<gene>
    <name evidence="2" type="ORF">N7493_010642</name>
</gene>
<dbReference type="AlphaFoldDB" id="A0AAD6HD64"/>
<feature type="compositionally biased region" description="Pro residues" evidence="1">
    <location>
        <begin position="177"/>
        <end position="187"/>
    </location>
</feature>